<dbReference type="Proteomes" id="UP000199355">
    <property type="component" value="Unassembled WGS sequence"/>
</dbReference>
<accession>A0A1G7LUN7</accession>
<evidence type="ECO:0000313" key="2">
    <source>
        <dbReference type="Proteomes" id="UP000199355"/>
    </source>
</evidence>
<dbReference type="STRING" id="571438.SAMN05192586_10738"/>
<gene>
    <name evidence="1" type="ORF">SAMN05192586_10738</name>
</gene>
<sequence length="73" mass="7877">MPLETGELLRILACPRCLGGLKALEEGGQTVGFACPACKVVYPVRDEIPIMLDEEAKDRAAWDAAHPQAVERG</sequence>
<dbReference type="EMBL" id="FNBX01000007">
    <property type="protein sequence ID" value="SDF53227.1"/>
    <property type="molecule type" value="Genomic_DNA"/>
</dbReference>
<dbReference type="SUPFAM" id="SSF158997">
    <property type="entry name" value="Trm112p-like"/>
    <property type="match status" value="1"/>
</dbReference>
<reference evidence="2" key="1">
    <citation type="submission" date="2016-10" db="EMBL/GenBank/DDBJ databases">
        <authorList>
            <person name="Varghese N."/>
            <person name="Submissions S."/>
        </authorList>
    </citation>
    <scope>NUCLEOTIDE SEQUENCE [LARGE SCALE GENOMIC DNA]</scope>
    <source>
        <strain evidence="2">KHC7</strain>
    </source>
</reference>
<organism evidence="1 2">
    <name type="scientific">Desulfovibrio legallii</name>
    <dbReference type="NCBI Taxonomy" id="571438"/>
    <lineage>
        <taxon>Bacteria</taxon>
        <taxon>Pseudomonadati</taxon>
        <taxon>Thermodesulfobacteriota</taxon>
        <taxon>Desulfovibrionia</taxon>
        <taxon>Desulfovibrionales</taxon>
        <taxon>Desulfovibrionaceae</taxon>
        <taxon>Desulfovibrio</taxon>
    </lineage>
</organism>
<dbReference type="Gene3D" id="2.20.25.10">
    <property type="match status" value="1"/>
</dbReference>
<dbReference type="AlphaFoldDB" id="A0A1G7LUN7"/>
<dbReference type="OrthoDB" id="9812205at2"/>
<keyword evidence="2" id="KW-1185">Reference proteome</keyword>
<proteinExistence type="predicted"/>
<name>A0A1G7LUN7_9BACT</name>
<evidence type="ECO:0008006" key="3">
    <source>
        <dbReference type="Google" id="ProtNLM"/>
    </source>
</evidence>
<protein>
    <recommendedName>
        <fullName evidence="3">Trm112 family protein</fullName>
    </recommendedName>
</protein>
<dbReference type="InterPro" id="IPR005651">
    <property type="entry name" value="Trm112-like"/>
</dbReference>
<evidence type="ECO:0000313" key="1">
    <source>
        <dbReference type="EMBL" id="SDF53227.1"/>
    </source>
</evidence>
<dbReference type="Pfam" id="PF03966">
    <property type="entry name" value="Trm112p"/>
    <property type="match status" value="1"/>
</dbReference>